<keyword evidence="4 6" id="KW-1133">Transmembrane helix</keyword>
<sequence>MSRAKKQPLFIDDGGKNYLRPFILITVLFLLWGFAHGLLDVLDKHFQDTLHVSKAESGFVQFSLYIGYLVMAYPAGVFMKRHGYKKGIILGLSLFAIGAFLFYPAAKLAAFIPFLVALFVLACGLACLETAANPFTTVMGHSSGAARRINIAQSFNGLGWILGPLMGGLWIFGAEQKGNAGTFDSLIPPYMMVGTIVVLLILVFIFTKLPVIIEKNDPGQVAIEENTPTRVLLKHPMFVLAVIAQFLYVAAQTGVNSFFINYTTESITGLQQSVGGMMAHLGLFGEVFMPKNAEQAASLILALGGMGSFWIGRLIGAYLMKFFSPRMLLTIYGIVNTLLVALVVMHLGWLSVIALFSTYFFMSIMFPTIFAIGLRGLGPLTKKAASFLVMAVAGGAFCPPVMGAIGDHFGMHVAFIIPLLCFLFIGVFAWLTQTKFSDQFKGERADFTLTQAH</sequence>
<dbReference type="InterPro" id="IPR036259">
    <property type="entry name" value="MFS_trans_sf"/>
</dbReference>
<dbReference type="EMBL" id="FNQY01000016">
    <property type="protein sequence ID" value="SEA39367.1"/>
    <property type="molecule type" value="Genomic_DNA"/>
</dbReference>
<dbReference type="CDD" id="cd17394">
    <property type="entry name" value="MFS_FucP_like"/>
    <property type="match status" value="1"/>
</dbReference>
<feature type="domain" description="Major facilitator superfamily (MFS) profile" evidence="7">
    <location>
        <begin position="21"/>
        <end position="437"/>
    </location>
</feature>
<feature type="transmembrane region" description="Helical" evidence="6">
    <location>
        <begin position="296"/>
        <end position="315"/>
    </location>
</feature>
<feature type="transmembrane region" description="Helical" evidence="6">
    <location>
        <begin position="21"/>
        <end position="39"/>
    </location>
</feature>
<evidence type="ECO:0000256" key="2">
    <source>
        <dbReference type="ARBA" id="ARBA00022475"/>
    </source>
</evidence>
<feature type="transmembrane region" description="Helical" evidence="6">
    <location>
        <begin position="111"/>
        <end position="128"/>
    </location>
</feature>
<dbReference type="Pfam" id="PF07690">
    <property type="entry name" value="MFS_1"/>
    <property type="match status" value="1"/>
</dbReference>
<dbReference type="RefSeq" id="WP_091399482.1">
    <property type="nucleotide sequence ID" value="NZ_FNQY01000016.1"/>
</dbReference>
<feature type="transmembrane region" description="Helical" evidence="6">
    <location>
        <begin position="192"/>
        <end position="211"/>
    </location>
</feature>
<feature type="transmembrane region" description="Helical" evidence="6">
    <location>
        <begin position="232"/>
        <end position="251"/>
    </location>
</feature>
<dbReference type="InterPro" id="IPR050375">
    <property type="entry name" value="MFS_TsgA-like"/>
</dbReference>
<feature type="transmembrane region" description="Helical" evidence="6">
    <location>
        <begin position="59"/>
        <end position="76"/>
    </location>
</feature>
<evidence type="ECO:0000313" key="8">
    <source>
        <dbReference type="EMBL" id="SEA39367.1"/>
    </source>
</evidence>
<dbReference type="InterPro" id="IPR020846">
    <property type="entry name" value="MFS_dom"/>
</dbReference>
<protein>
    <submittedName>
        <fullName evidence="8">MFS transporter, FHS family, L-fucose permease</fullName>
    </submittedName>
</protein>
<proteinExistence type="predicted"/>
<dbReference type="Gene3D" id="1.20.1250.20">
    <property type="entry name" value="MFS general substrate transporter like domains"/>
    <property type="match status" value="2"/>
</dbReference>
<evidence type="ECO:0000256" key="6">
    <source>
        <dbReference type="SAM" id="Phobius"/>
    </source>
</evidence>
<dbReference type="InterPro" id="IPR005275">
    <property type="entry name" value="Lfuc_symporter_FucP"/>
</dbReference>
<dbReference type="InterPro" id="IPR011701">
    <property type="entry name" value="MFS"/>
</dbReference>
<dbReference type="PANTHER" id="PTHR43702:SF11">
    <property type="entry name" value="L-FUCOSE-PROTON SYMPORTER"/>
    <property type="match status" value="1"/>
</dbReference>
<dbReference type="Proteomes" id="UP000199041">
    <property type="component" value="Unassembled WGS sequence"/>
</dbReference>
<keyword evidence="9" id="KW-1185">Reference proteome</keyword>
<evidence type="ECO:0000256" key="1">
    <source>
        <dbReference type="ARBA" id="ARBA00004429"/>
    </source>
</evidence>
<comment type="subcellular location">
    <subcellularLocation>
        <location evidence="1">Cell inner membrane</location>
        <topology evidence="1">Multi-pass membrane protein</topology>
    </subcellularLocation>
</comment>
<keyword evidence="2" id="KW-1003">Cell membrane</keyword>
<feature type="transmembrane region" description="Helical" evidence="6">
    <location>
        <begin position="88"/>
        <end position="105"/>
    </location>
</feature>
<evidence type="ECO:0000313" key="9">
    <source>
        <dbReference type="Proteomes" id="UP000199041"/>
    </source>
</evidence>
<feature type="transmembrane region" description="Helical" evidence="6">
    <location>
        <begin position="411"/>
        <end position="431"/>
    </location>
</feature>
<keyword evidence="5 6" id="KW-0472">Membrane</keyword>
<feature type="transmembrane region" description="Helical" evidence="6">
    <location>
        <begin position="353"/>
        <end position="372"/>
    </location>
</feature>
<evidence type="ECO:0000256" key="5">
    <source>
        <dbReference type="ARBA" id="ARBA00023136"/>
    </source>
</evidence>
<name>A0A1H4AUA9_9BACT</name>
<feature type="transmembrane region" description="Helical" evidence="6">
    <location>
        <begin position="327"/>
        <end position="347"/>
    </location>
</feature>
<dbReference type="PROSITE" id="PS50850">
    <property type="entry name" value="MFS"/>
    <property type="match status" value="1"/>
</dbReference>
<reference evidence="8 9" key="1">
    <citation type="submission" date="2016-10" db="EMBL/GenBank/DDBJ databases">
        <authorList>
            <person name="de Groot N.N."/>
        </authorList>
    </citation>
    <scope>NUCLEOTIDE SEQUENCE [LARGE SCALE GENOMIC DNA]</scope>
    <source>
        <strain evidence="8 9">Vu-144</strain>
    </source>
</reference>
<evidence type="ECO:0000256" key="3">
    <source>
        <dbReference type="ARBA" id="ARBA00022692"/>
    </source>
</evidence>
<dbReference type="STRING" id="551991.SAMN05192529_11669"/>
<feature type="transmembrane region" description="Helical" evidence="6">
    <location>
        <begin position="384"/>
        <end position="405"/>
    </location>
</feature>
<dbReference type="SUPFAM" id="SSF103473">
    <property type="entry name" value="MFS general substrate transporter"/>
    <property type="match status" value="1"/>
</dbReference>
<feature type="transmembrane region" description="Helical" evidence="6">
    <location>
        <begin position="149"/>
        <end position="172"/>
    </location>
</feature>
<organism evidence="8 9">
    <name type="scientific">Arachidicoccus rhizosphaerae</name>
    <dbReference type="NCBI Taxonomy" id="551991"/>
    <lineage>
        <taxon>Bacteria</taxon>
        <taxon>Pseudomonadati</taxon>
        <taxon>Bacteroidota</taxon>
        <taxon>Chitinophagia</taxon>
        <taxon>Chitinophagales</taxon>
        <taxon>Chitinophagaceae</taxon>
        <taxon>Arachidicoccus</taxon>
    </lineage>
</organism>
<dbReference type="OrthoDB" id="9786665at2"/>
<accession>A0A1H4AUA9</accession>
<evidence type="ECO:0000259" key="7">
    <source>
        <dbReference type="PROSITE" id="PS50850"/>
    </source>
</evidence>
<dbReference type="GO" id="GO:0015535">
    <property type="term" value="F:fucose:proton symporter activity"/>
    <property type="evidence" value="ECO:0007669"/>
    <property type="project" value="InterPro"/>
</dbReference>
<keyword evidence="3 6" id="KW-0812">Transmembrane</keyword>
<evidence type="ECO:0000256" key="4">
    <source>
        <dbReference type="ARBA" id="ARBA00022989"/>
    </source>
</evidence>
<dbReference type="AlphaFoldDB" id="A0A1H4AUA9"/>
<gene>
    <name evidence="8" type="ORF">SAMN05192529_11669</name>
</gene>
<dbReference type="NCBIfam" id="TIGR00885">
    <property type="entry name" value="fucP"/>
    <property type="match status" value="1"/>
</dbReference>
<dbReference type="GO" id="GO:0005886">
    <property type="term" value="C:plasma membrane"/>
    <property type="evidence" value="ECO:0007669"/>
    <property type="project" value="UniProtKB-SubCell"/>
</dbReference>
<dbReference type="PANTHER" id="PTHR43702">
    <property type="entry name" value="L-FUCOSE-PROTON SYMPORTER"/>
    <property type="match status" value="1"/>
</dbReference>